<evidence type="ECO:0000313" key="2">
    <source>
        <dbReference type="Proteomes" id="UP000053477"/>
    </source>
</evidence>
<name>A0A0H2S4F0_9AGAM</name>
<dbReference type="Gene3D" id="3.80.10.10">
    <property type="entry name" value="Ribonuclease Inhibitor"/>
    <property type="match status" value="1"/>
</dbReference>
<gene>
    <name evidence="1" type="ORF">SCHPADRAFT_901361</name>
</gene>
<dbReference type="OrthoDB" id="3062575at2759"/>
<sequence length="404" mass="46491">MLVGKNKIDIPPEILDRIFMHRERGFHRFLFLPKLRLYPLLFVCKEWHAVAEQRLYASVSLGSSKTVLDEDEQEIEIEGEEICEMFYDTVSENPRLASLVRELRLATDKHAKEETETHVELLELCENVERVEMMGYNGFVLDDLLEKLAKKENLKSLSVSRYGLRCMEGDCFFSRSDLIHYMLKWPAIEKIYMENNTLAWYDDNDKTLPKPATVAGRCHALKEFTVREDCLEPTHLNILARMAPAIQHLEISVRSESAAALERCIQTWAPTLRHLKLYVYGKKKCSLASVSSRLTELRYLNIASVIIPPQAFVHFKKLETATYFALSTDVKELTRIIQQKRNVPALRKITCDRLSDENRGSQAGYPKELERKLFPEAINALRGACKARGIAFSACFKRADARTV</sequence>
<evidence type="ECO:0000313" key="1">
    <source>
        <dbReference type="EMBL" id="KLO16558.1"/>
    </source>
</evidence>
<keyword evidence="2" id="KW-1185">Reference proteome</keyword>
<dbReference type="InterPro" id="IPR032675">
    <property type="entry name" value="LRR_dom_sf"/>
</dbReference>
<dbReference type="EMBL" id="KQ085914">
    <property type="protein sequence ID" value="KLO16558.1"/>
    <property type="molecule type" value="Genomic_DNA"/>
</dbReference>
<proteinExistence type="predicted"/>
<protein>
    <submittedName>
        <fullName evidence="1">Uncharacterized protein</fullName>
    </submittedName>
</protein>
<reference evidence="1 2" key="1">
    <citation type="submission" date="2015-04" db="EMBL/GenBank/DDBJ databases">
        <title>Complete genome sequence of Schizopora paradoxa KUC8140, a cosmopolitan wood degrader in East Asia.</title>
        <authorList>
            <consortium name="DOE Joint Genome Institute"/>
            <person name="Min B."/>
            <person name="Park H."/>
            <person name="Jang Y."/>
            <person name="Kim J.-J."/>
            <person name="Kim K.H."/>
            <person name="Pangilinan J."/>
            <person name="Lipzen A."/>
            <person name="Riley R."/>
            <person name="Grigoriev I.V."/>
            <person name="Spatafora J.W."/>
            <person name="Choi I.-G."/>
        </authorList>
    </citation>
    <scope>NUCLEOTIDE SEQUENCE [LARGE SCALE GENOMIC DNA]</scope>
    <source>
        <strain evidence="1 2">KUC8140</strain>
    </source>
</reference>
<accession>A0A0H2S4F0</accession>
<dbReference type="SUPFAM" id="SSF52047">
    <property type="entry name" value="RNI-like"/>
    <property type="match status" value="1"/>
</dbReference>
<dbReference type="InParanoid" id="A0A0H2S4F0"/>
<dbReference type="AlphaFoldDB" id="A0A0H2S4F0"/>
<organism evidence="1 2">
    <name type="scientific">Schizopora paradoxa</name>
    <dbReference type="NCBI Taxonomy" id="27342"/>
    <lineage>
        <taxon>Eukaryota</taxon>
        <taxon>Fungi</taxon>
        <taxon>Dikarya</taxon>
        <taxon>Basidiomycota</taxon>
        <taxon>Agaricomycotina</taxon>
        <taxon>Agaricomycetes</taxon>
        <taxon>Hymenochaetales</taxon>
        <taxon>Schizoporaceae</taxon>
        <taxon>Schizopora</taxon>
    </lineage>
</organism>
<dbReference type="Proteomes" id="UP000053477">
    <property type="component" value="Unassembled WGS sequence"/>
</dbReference>